<dbReference type="AlphaFoldDB" id="K1TIM3"/>
<reference evidence="3" key="1">
    <citation type="journal article" date="2013" name="Environ. Microbiol.">
        <title>Microbiota from the distal guts of lean and obese adolescents exhibit partial functional redundancy besides clear differences in community structure.</title>
        <authorList>
            <person name="Ferrer M."/>
            <person name="Ruiz A."/>
            <person name="Lanza F."/>
            <person name="Haange S.B."/>
            <person name="Oberbach A."/>
            <person name="Till H."/>
            <person name="Bargiela R."/>
            <person name="Campoy C."/>
            <person name="Segura M.T."/>
            <person name="Richter M."/>
            <person name="von Bergen M."/>
            <person name="Seifert J."/>
            <person name="Suarez A."/>
        </authorList>
    </citation>
    <scope>NUCLEOTIDE SEQUENCE</scope>
</reference>
<name>K1TIM3_9ZZZZ</name>
<evidence type="ECO:0000256" key="1">
    <source>
        <dbReference type="SAM" id="MobiDB-lite"/>
    </source>
</evidence>
<dbReference type="Pfam" id="PF19905">
    <property type="entry name" value="DUF6378"/>
    <property type="match status" value="1"/>
</dbReference>
<feature type="compositionally biased region" description="Basic and acidic residues" evidence="1">
    <location>
        <begin position="45"/>
        <end position="64"/>
    </location>
</feature>
<feature type="domain" description="DUF6378" evidence="2">
    <location>
        <begin position="3"/>
        <end position="41"/>
    </location>
</feature>
<accession>K1TIM3</accession>
<evidence type="ECO:0000259" key="2">
    <source>
        <dbReference type="Pfam" id="PF19905"/>
    </source>
</evidence>
<comment type="caution">
    <text evidence="3">The sequence shown here is derived from an EMBL/GenBank/DDBJ whole genome shotgun (WGS) entry which is preliminary data.</text>
</comment>
<protein>
    <recommendedName>
        <fullName evidence="2">DUF6378 domain-containing protein</fullName>
    </recommendedName>
</protein>
<dbReference type="EMBL" id="AJWY01004230">
    <property type="protein sequence ID" value="EKC72972.1"/>
    <property type="molecule type" value="Genomic_DNA"/>
</dbReference>
<feature type="non-terminal residue" evidence="3">
    <location>
        <position position="1"/>
    </location>
</feature>
<sequence>LGAADVGAMMALFKLGRIATGGDKADNFIDLAGYAACAGEISTESGRDRKDVKCSAENKSRAETQKTVSAEKAPHKTTFAENKNVRMARGLDGRYIVTTGCTVMEAPSLAEAMRIIAEYEHTGS</sequence>
<feature type="region of interest" description="Disordered" evidence="1">
    <location>
        <begin position="43"/>
        <end position="75"/>
    </location>
</feature>
<organism evidence="3">
    <name type="scientific">human gut metagenome</name>
    <dbReference type="NCBI Taxonomy" id="408170"/>
    <lineage>
        <taxon>unclassified sequences</taxon>
        <taxon>metagenomes</taxon>
        <taxon>organismal metagenomes</taxon>
    </lineage>
</organism>
<gene>
    <name evidence="3" type="ORF">LEA_06460</name>
</gene>
<dbReference type="InterPro" id="IPR045958">
    <property type="entry name" value="DUF6378"/>
</dbReference>
<evidence type="ECO:0000313" key="3">
    <source>
        <dbReference type="EMBL" id="EKC72972.1"/>
    </source>
</evidence>
<proteinExistence type="predicted"/>